<name>A0ABQ5K9P5_9EUKA</name>
<dbReference type="EMBL" id="BQXS01000774">
    <property type="protein sequence ID" value="GKT29278.1"/>
    <property type="molecule type" value="Genomic_DNA"/>
</dbReference>
<reference evidence="2" key="1">
    <citation type="submission" date="2022-03" db="EMBL/GenBank/DDBJ databases">
        <title>Draft genome sequence of Aduncisulcus paluster, a free-living microaerophilic Fornicata.</title>
        <authorList>
            <person name="Yuyama I."/>
            <person name="Kume K."/>
            <person name="Tamura T."/>
            <person name="Inagaki Y."/>
            <person name="Hashimoto T."/>
        </authorList>
    </citation>
    <scope>NUCLEOTIDE SEQUENCE</scope>
    <source>
        <strain evidence="2">NY0171</strain>
    </source>
</reference>
<dbReference type="Proteomes" id="UP001057375">
    <property type="component" value="Unassembled WGS sequence"/>
</dbReference>
<evidence type="ECO:0000313" key="2">
    <source>
        <dbReference type="EMBL" id="GKT29278.1"/>
    </source>
</evidence>
<evidence type="ECO:0000313" key="3">
    <source>
        <dbReference type="Proteomes" id="UP001057375"/>
    </source>
</evidence>
<dbReference type="PROSITE" id="PS00141">
    <property type="entry name" value="ASP_PROTEASE"/>
    <property type="match status" value="1"/>
</dbReference>
<feature type="compositionally biased region" description="Basic and acidic residues" evidence="1">
    <location>
        <begin position="254"/>
        <end position="271"/>
    </location>
</feature>
<organism evidence="2 3">
    <name type="scientific">Aduncisulcus paluster</name>
    <dbReference type="NCBI Taxonomy" id="2918883"/>
    <lineage>
        <taxon>Eukaryota</taxon>
        <taxon>Metamonada</taxon>
        <taxon>Carpediemonas-like organisms</taxon>
        <taxon>Aduncisulcus</taxon>
    </lineage>
</organism>
<protein>
    <recommendedName>
        <fullName evidence="4">Peptidase A2 domain-containing protein</fullName>
    </recommendedName>
</protein>
<feature type="region of interest" description="Disordered" evidence="1">
    <location>
        <begin position="254"/>
        <end position="277"/>
    </location>
</feature>
<gene>
    <name evidence="2" type="ORF">ADUPG1_001129</name>
</gene>
<dbReference type="InterPro" id="IPR001969">
    <property type="entry name" value="Aspartic_peptidase_AS"/>
</dbReference>
<proteinExistence type="predicted"/>
<dbReference type="Gene3D" id="2.40.70.10">
    <property type="entry name" value="Acid Proteases"/>
    <property type="match status" value="1"/>
</dbReference>
<keyword evidence="3" id="KW-1185">Reference proteome</keyword>
<evidence type="ECO:0000256" key="1">
    <source>
        <dbReference type="SAM" id="MobiDB-lite"/>
    </source>
</evidence>
<dbReference type="InterPro" id="IPR021109">
    <property type="entry name" value="Peptidase_aspartic_dom_sf"/>
</dbReference>
<accession>A0ABQ5K9P5</accession>
<sequence length="286" mass="31935">EKPFNMKKDTLISNWYPGIPARDVVYEKFVSDFTYQFDRDSVKKQVEQLQKVGGQCMQLSVETDKSVGVVTVNVVVSKVGTKTAKCLFDTGANVSLISEEWIARSGYRVDGDDSKVIAARRVNRFDGALVKADSPLTFTVFGGGKFSVTHYIVLKTCACRGSGTKYNQLTTSCGYVTYWVTPWLKNDVPLLIGRDGMSAMKIKLGIVDVRGYRERGVQNSEIKSVLRRLVDCVKPNREEKSVYAVVQDTVKRAVSETKEKDEESESDDVKPSKFGFPDIADMKDLC</sequence>
<feature type="non-terminal residue" evidence="2">
    <location>
        <position position="286"/>
    </location>
</feature>
<comment type="caution">
    <text evidence="2">The sequence shown here is derived from an EMBL/GenBank/DDBJ whole genome shotgun (WGS) entry which is preliminary data.</text>
</comment>
<dbReference type="SUPFAM" id="SSF50630">
    <property type="entry name" value="Acid proteases"/>
    <property type="match status" value="1"/>
</dbReference>
<evidence type="ECO:0008006" key="4">
    <source>
        <dbReference type="Google" id="ProtNLM"/>
    </source>
</evidence>
<feature type="non-terminal residue" evidence="2">
    <location>
        <position position="1"/>
    </location>
</feature>